<dbReference type="GO" id="GO:0004358">
    <property type="term" value="F:L-glutamate N-acetyltransferase activity, acting on acetyl-L-ornithine as donor"/>
    <property type="evidence" value="ECO:0007669"/>
    <property type="project" value="UniProtKB-UniRule"/>
</dbReference>
<evidence type="ECO:0000313" key="10">
    <source>
        <dbReference type="EMBL" id="HFK96572.1"/>
    </source>
</evidence>
<dbReference type="EC" id="2.3.1.1" evidence="9"/>
<dbReference type="HAMAP" id="MF_01106">
    <property type="entry name" value="ArgJ"/>
    <property type="match status" value="1"/>
</dbReference>
<comment type="pathway">
    <text evidence="9">Amino-acid biosynthesis; L-arginine biosynthesis; N(2)-acetyl-L-ornithine from L-glutamate: step 1/4.</text>
</comment>
<dbReference type="InterPro" id="IPR016117">
    <property type="entry name" value="ArgJ-like_dom_sf"/>
</dbReference>
<keyword evidence="4 9" id="KW-0028">Amino-acid biosynthesis</keyword>
<comment type="catalytic activity">
    <reaction evidence="9">
        <text>L-glutamate + acetyl-CoA = N-acetyl-L-glutamate + CoA + H(+)</text>
        <dbReference type="Rhea" id="RHEA:24292"/>
        <dbReference type="ChEBI" id="CHEBI:15378"/>
        <dbReference type="ChEBI" id="CHEBI:29985"/>
        <dbReference type="ChEBI" id="CHEBI:44337"/>
        <dbReference type="ChEBI" id="CHEBI:57287"/>
        <dbReference type="ChEBI" id="CHEBI:57288"/>
        <dbReference type="EC" id="2.3.1.1"/>
    </reaction>
</comment>
<protein>
    <recommendedName>
        <fullName evidence="9">Arginine biosynthesis bifunctional protein ArgJ</fullName>
    </recommendedName>
    <domain>
        <recommendedName>
            <fullName evidence="9">Glutamate N-acetyltransferase</fullName>
            <ecNumber evidence="9">2.3.1.35</ecNumber>
        </recommendedName>
        <alternativeName>
            <fullName evidence="9">Ornithine acetyltransferase</fullName>
            <shortName evidence="9">OATase</shortName>
        </alternativeName>
        <alternativeName>
            <fullName evidence="9">Ornithine transacetylase</fullName>
        </alternativeName>
    </domain>
    <domain>
        <recommendedName>
            <fullName evidence="9">Amino-acid acetyltransferase</fullName>
            <ecNumber evidence="9">2.3.1.1</ecNumber>
        </recommendedName>
        <alternativeName>
            <fullName evidence="9">N-acetylglutamate synthase</fullName>
            <shortName evidence="9">AGSase</shortName>
        </alternativeName>
    </domain>
    <component>
        <recommendedName>
            <fullName evidence="9">Arginine biosynthesis bifunctional protein ArgJ alpha chain</fullName>
        </recommendedName>
    </component>
    <component>
        <recommendedName>
            <fullName evidence="9">Arginine biosynthesis bifunctional protein ArgJ beta chain</fullName>
        </recommendedName>
    </component>
</protein>
<feature type="binding site" evidence="9">
    <location>
        <position position="281"/>
    </location>
    <ligand>
        <name>substrate</name>
    </ligand>
</feature>
<dbReference type="CDD" id="cd02152">
    <property type="entry name" value="OAT"/>
    <property type="match status" value="1"/>
</dbReference>
<dbReference type="PANTHER" id="PTHR23100:SF0">
    <property type="entry name" value="ARGININE BIOSYNTHESIS BIFUNCTIONAL PROTEIN ARGJ, MITOCHONDRIAL"/>
    <property type="match status" value="1"/>
</dbReference>
<dbReference type="NCBIfam" id="NF003802">
    <property type="entry name" value="PRK05388.1"/>
    <property type="match status" value="1"/>
</dbReference>
<feature type="binding site" evidence="9">
    <location>
        <position position="194"/>
    </location>
    <ligand>
        <name>substrate</name>
    </ligand>
</feature>
<keyword evidence="7 9" id="KW-0012">Acyltransferase</keyword>
<feature type="active site" description="Nucleophile" evidence="9">
    <location>
        <position position="194"/>
    </location>
</feature>
<dbReference type="SUPFAM" id="SSF56266">
    <property type="entry name" value="DmpA/ArgJ-like"/>
    <property type="match status" value="1"/>
</dbReference>
<dbReference type="Gene3D" id="3.60.70.12">
    <property type="entry name" value="L-amino peptidase D-ALA esterase/amidase"/>
    <property type="match status" value="1"/>
</dbReference>
<keyword evidence="6 9" id="KW-0068">Autocatalytic cleavage</keyword>
<dbReference type="Gene3D" id="3.10.20.340">
    <property type="entry name" value="ArgJ beta chain, C-terminal domain"/>
    <property type="match status" value="1"/>
</dbReference>
<keyword evidence="9" id="KW-0963">Cytoplasm</keyword>
<feature type="chain" id="PRO_5033179871" description="Arginine biosynthesis bifunctional protein ArgJ alpha chain" evidence="9">
    <location>
        <begin position="1"/>
        <end position="193"/>
    </location>
</feature>
<keyword evidence="5 9" id="KW-0808">Transferase</keyword>
<dbReference type="UniPathway" id="UPA00068">
    <property type="reaction ID" value="UER00106"/>
</dbReference>
<feature type="chain" id="PRO_5033179870" description="Arginine biosynthesis bifunctional protein ArgJ beta chain" evidence="9">
    <location>
        <begin position="194"/>
        <end position="410"/>
    </location>
</feature>
<evidence type="ECO:0000256" key="4">
    <source>
        <dbReference type="ARBA" id="ARBA00022605"/>
    </source>
</evidence>
<feature type="binding site" evidence="9">
    <location>
        <position position="183"/>
    </location>
    <ligand>
        <name>substrate</name>
    </ligand>
</feature>
<comment type="caution">
    <text evidence="10">The sequence shown here is derived from an EMBL/GenBank/DDBJ whole genome shotgun (WGS) entry which is preliminary data.</text>
</comment>
<feature type="binding site" evidence="9">
    <location>
        <position position="157"/>
    </location>
    <ligand>
        <name>substrate</name>
    </ligand>
</feature>
<evidence type="ECO:0000256" key="3">
    <source>
        <dbReference type="ARBA" id="ARBA00022571"/>
    </source>
</evidence>
<organism evidence="10">
    <name type="scientific">Desulfacinum infernum</name>
    <dbReference type="NCBI Taxonomy" id="35837"/>
    <lineage>
        <taxon>Bacteria</taxon>
        <taxon>Pseudomonadati</taxon>
        <taxon>Thermodesulfobacteriota</taxon>
        <taxon>Syntrophobacteria</taxon>
        <taxon>Syntrophobacterales</taxon>
        <taxon>Syntrophobacteraceae</taxon>
        <taxon>Desulfacinum</taxon>
    </lineage>
</organism>
<dbReference type="NCBIfam" id="TIGR00120">
    <property type="entry name" value="ArgJ"/>
    <property type="match status" value="1"/>
</dbReference>
<comment type="catalytic activity">
    <reaction evidence="8 9">
        <text>N(2)-acetyl-L-ornithine + L-glutamate = N-acetyl-L-glutamate + L-ornithine</text>
        <dbReference type="Rhea" id="RHEA:15349"/>
        <dbReference type="ChEBI" id="CHEBI:29985"/>
        <dbReference type="ChEBI" id="CHEBI:44337"/>
        <dbReference type="ChEBI" id="CHEBI:46911"/>
        <dbReference type="ChEBI" id="CHEBI:57805"/>
        <dbReference type="EC" id="2.3.1.35"/>
    </reaction>
</comment>
<evidence type="ECO:0000256" key="9">
    <source>
        <dbReference type="HAMAP-Rule" id="MF_01106"/>
    </source>
</evidence>
<comment type="similarity">
    <text evidence="1 9">Belongs to the ArgJ family.</text>
</comment>
<evidence type="ECO:0000256" key="7">
    <source>
        <dbReference type="ARBA" id="ARBA00023315"/>
    </source>
</evidence>
<comment type="pathway">
    <text evidence="9">Amino-acid biosynthesis; L-arginine biosynthesis; L-ornithine and N-acetyl-L-glutamate from L-glutamate and N(2)-acetyl-L-ornithine (cyclic): step 1/1.</text>
</comment>
<dbReference type="FunFam" id="3.10.20.340:FF:000001">
    <property type="entry name" value="Arginine biosynthesis bifunctional protein ArgJ, chloroplastic"/>
    <property type="match status" value="1"/>
</dbReference>
<proteinExistence type="inferred from homology"/>
<dbReference type="AlphaFoldDB" id="A0A831ZX18"/>
<dbReference type="GO" id="GO:0006592">
    <property type="term" value="P:ornithine biosynthetic process"/>
    <property type="evidence" value="ECO:0007669"/>
    <property type="project" value="TreeGrafter"/>
</dbReference>
<dbReference type="Pfam" id="PF01960">
    <property type="entry name" value="ArgJ"/>
    <property type="match status" value="1"/>
</dbReference>
<comment type="subcellular location">
    <subcellularLocation>
        <location evidence="9">Cytoplasm</location>
    </subcellularLocation>
</comment>
<evidence type="ECO:0000256" key="1">
    <source>
        <dbReference type="ARBA" id="ARBA00006774"/>
    </source>
</evidence>
<dbReference type="GO" id="GO:0004042">
    <property type="term" value="F:L-glutamate N-acetyltransferase activity"/>
    <property type="evidence" value="ECO:0007669"/>
    <property type="project" value="UniProtKB-UniRule"/>
</dbReference>
<dbReference type="GO" id="GO:0006526">
    <property type="term" value="P:L-arginine biosynthetic process"/>
    <property type="evidence" value="ECO:0007669"/>
    <property type="project" value="UniProtKB-UniRule"/>
</dbReference>
<dbReference type="FunFam" id="3.60.70.12:FF:000001">
    <property type="entry name" value="Arginine biosynthesis bifunctional protein ArgJ, chloroplastic"/>
    <property type="match status" value="1"/>
</dbReference>
<evidence type="ECO:0000256" key="2">
    <source>
        <dbReference type="ARBA" id="ARBA00011475"/>
    </source>
</evidence>
<comment type="function">
    <text evidence="9">Catalyzes two activities which are involved in the cyclic version of arginine biosynthesis: the synthesis of N-acetylglutamate from glutamate and acetyl-CoA as the acetyl donor, and of ornithine by transacetylation between N(2)-acetylornithine and glutamate.</text>
</comment>
<feature type="site" description="Involved in the stabilization of negative charge on the oxyanion by the formation of the oxyanion hole" evidence="9">
    <location>
        <position position="120"/>
    </location>
</feature>
<sequence length="410" mass="43699">MQERSGGKVQRGAFSVPGFRVAAAMSGMRYKNRLDCVLIVSEAEAAAAGVFTRNRFCAAPVVLCRGHLEASQGYARAVLINAGIANACTGEEGLRRARRSASQVASLLGIEPNRVLVASTGVIGPQLRVEALEAVLPHLVSALRPDGWLDAAQAIMTTDTVPKTAWGQTPLGQATVTCAGMAKGSGMIAPDMATMLAFVVTDARITPDALRFWLGKAVNASFNRITVDGDTSTNDTVLIMANATAPHPLITDPSSSEGTAFGKLLTDVCLDLAHQIVRDGEGATKFVAVTVCGAKSRDRAARVAQTIAASPLVKTALFGQDANWGRIVAAAGRAGVDFDPNRVSLFFEDVCIFRNGQPVQEEDLEEKASAVFRQKEIHIRLDLGEGMEEDTVYTCDFSYDYVKINADYRS</sequence>
<feature type="binding site" evidence="9">
    <location>
        <position position="405"/>
    </location>
    <ligand>
        <name>substrate</name>
    </ligand>
</feature>
<comment type="subunit">
    <text evidence="2 9">Heterotetramer of two alpha and two beta chains.</text>
</comment>
<evidence type="ECO:0000256" key="6">
    <source>
        <dbReference type="ARBA" id="ARBA00022813"/>
    </source>
</evidence>
<evidence type="ECO:0000256" key="8">
    <source>
        <dbReference type="ARBA" id="ARBA00049439"/>
    </source>
</evidence>
<dbReference type="PANTHER" id="PTHR23100">
    <property type="entry name" value="ARGININE BIOSYNTHESIS BIFUNCTIONAL PROTEIN ARGJ"/>
    <property type="match status" value="1"/>
</dbReference>
<reference evidence="10" key="1">
    <citation type="journal article" date="2020" name="mSystems">
        <title>Genome- and Community-Level Interaction Insights into Carbon Utilization and Element Cycling Functions of Hydrothermarchaeota in Hydrothermal Sediment.</title>
        <authorList>
            <person name="Zhou Z."/>
            <person name="Liu Y."/>
            <person name="Xu W."/>
            <person name="Pan J."/>
            <person name="Luo Z.H."/>
            <person name="Li M."/>
        </authorList>
    </citation>
    <scope>NUCLEOTIDE SEQUENCE [LARGE SCALE GENOMIC DNA]</scope>
    <source>
        <strain evidence="10">SpSt-456</strain>
    </source>
</reference>
<feature type="site" description="Cleavage; by autolysis" evidence="9">
    <location>
        <begin position="193"/>
        <end position="194"/>
    </location>
</feature>
<name>A0A831ZX18_9BACT</name>
<dbReference type="EC" id="2.3.1.35" evidence="9"/>
<dbReference type="GO" id="GO:0005737">
    <property type="term" value="C:cytoplasm"/>
    <property type="evidence" value="ECO:0007669"/>
    <property type="project" value="UniProtKB-SubCell"/>
</dbReference>
<accession>A0A831ZX18</accession>
<keyword evidence="9" id="KW-0511">Multifunctional enzyme</keyword>
<keyword evidence="3 9" id="KW-0055">Arginine biosynthesis</keyword>
<gene>
    <name evidence="9 10" type="primary">argJ</name>
    <name evidence="10" type="ORF">ENS06_04500</name>
</gene>
<feature type="site" description="Involved in the stabilization of negative charge on the oxyanion by the formation of the oxyanion hole" evidence="9">
    <location>
        <position position="121"/>
    </location>
</feature>
<dbReference type="EMBL" id="DSTK01000013">
    <property type="protein sequence ID" value="HFK96572.1"/>
    <property type="molecule type" value="Genomic_DNA"/>
</dbReference>
<dbReference type="InterPro" id="IPR042195">
    <property type="entry name" value="ArgJ_beta_C"/>
</dbReference>
<evidence type="ECO:0000256" key="5">
    <source>
        <dbReference type="ARBA" id="ARBA00022679"/>
    </source>
</evidence>
<feature type="binding site" evidence="9">
    <location>
        <position position="410"/>
    </location>
    <ligand>
        <name>substrate</name>
    </ligand>
</feature>
<dbReference type="InterPro" id="IPR002813">
    <property type="entry name" value="Arg_biosynth_ArgJ"/>
</dbReference>